<reference evidence="1 2" key="1">
    <citation type="submission" date="2018-03" db="EMBL/GenBank/DDBJ databases">
        <title>Genomic Encyclopedia of Archaeal and Bacterial Type Strains, Phase II (KMG-II): from individual species to whole genera.</title>
        <authorList>
            <person name="Goeker M."/>
        </authorList>
    </citation>
    <scope>NUCLEOTIDE SEQUENCE [LARGE SCALE GENOMIC DNA]</scope>
    <source>
        <strain evidence="1 2">DSM 43146</strain>
    </source>
</reference>
<keyword evidence="2" id="KW-1185">Reference proteome</keyword>
<evidence type="ECO:0000313" key="2">
    <source>
        <dbReference type="Proteomes" id="UP000239415"/>
    </source>
</evidence>
<sequence>MRKLGAAVAVVASILGVAGSIAGPLYAAFGAS</sequence>
<gene>
    <name evidence="1" type="ORF">CLV67_107104</name>
</gene>
<accession>A0A2T0KC76</accession>
<proteinExistence type="predicted"/>
<organism evidence="1 2">
    <name type="scientific">Actinoplanes italicus</name>
    <dbReference type="NCBI Taxonomy" id="113567"/>
    <lineage>
        <taxon>Bacteria</taxon>
        <taxon>Bacillati</taxon>
        <taxon>Actinomycetota</taxon>
        <taxon>Actinomycetes</taxon>
        <taxon>Micromonosporales</taxon>
        <taxon>Micromonosporaceae</taxon>
        <taxon>Actinoplanes</taxon>
    </lineage>
</organism>
<evidence type="ECO:0000313" key="1">
    <source>
        <dbReference type="EMBL" id="PRX20827.1"/>
    </source>
</evidence>
<dbReference type="AlphaFoldDB" id="A0A2T0KC76"/>
<comment type="caution">
    <text evidence="1">The sequence shown here is derived from an EMBL/GenBank/DDBJ whole genome shotgun (WGS) entry which is preliminary data.</text>
</comment>
<dbReference type="EMBL" id="PVMZ01000007">
    <property type="protein sequence ID" value="PRX20827.1"/>
    <property type="molecule type" value="Genomic_DNA"/>
</dbReference>
<dbReference type="Proteomes" id="UP000239415">
    <property type="component" value="Unassembled WGS sequence"/>
</dbReference>
<name>A0A2T0KC76_9ACTN</name>
<protein>
    <submittedName>
        <fullName evidence="1">Uncharacterized protein</fullName>
    </submittedName>
</protein>